<evidence type="ECO:0000256" key="1">
    <source>
        <dbReference type="SAM" id="Phobius"/>
    </source>
</evidence>
<name>A0ABM5U0V1_CORUL</name>
<keyword evidence="1" id="KW-0812">Transmembrane</keyword>
<proteinExistence type="predicted"/>
<keyword evidence="3" id="KW-1185">Reference proteome</keyword>
<dbReference type="EMBL" id="CP011913">
    <property type="protein sequence ID" value="AKN77011.1"/>
    <property type="molecule type" value="Genomic_DNA"/>
</dbReference>
<organism evidence="2 3">
    <name type="scientific">Corynebacterium ulcerans FRC58</name>
    <dbReference type="NCBI Taxonomy" id="1408268"/>
    <lineage>
        <taxon>Bacteria</taxon>
        <taxon>Bacillati</taxon>
        <taxon>Actinomycetota</taxon>
        <taxon>Actinomycetes</taxon>
        <taxon>Mycobacteriales</taxon>
        <taxon>Corynebacteriaceae</taxon>
        <taxon>Corynebacterium</taxon>
    </lineage>
</organism>
<protein>
    <recommendedName>
        <fullName evidence="4">Secreted protein</fullName>
    </recommendedName>
</protein>
<keyword evidence="1" id="KW-1133">Transmembrane helix</keyword>
<sequence length="67" mass="7743">MASRMIPGLWLRFIVLLGFAAFMIYEKLPWLAVFAAVFSVITLIQLYYAYRERRNAGGNLQAQTTNR</sequence>
<dbReference type="GeneID" id="75260268"/>
<feature type="transmembrane region" description="Helical" evidence="1">
    <location>
        <begin position="31"/>
        <end position="50"/>
    </location>
</feature>
<feature type="transmembrane region" description="Helical" evidence="1">
    <location>
        <begin position="9"/>
        <end position="25"/>
    </location>
</feature>
<evidence type="ECO:0000313" key="2">
    <source>
        <dbReference type="EMBL" id="AKN77011.1"/>
    </source>
</evidence>
<accession>A0ABM5U0V1</accession>
<dbReference type="RefSeq" id="WP_014525736.1">
    <property type="nucleotide sequence ID" value="NZ_CP011913.1"/>
</dbReference>
<evidence type="ECO:0008006" key="4">
    <source>
        <dbReference type="Google" id="ProtNLM"/>
    </source>
</evidence>
<dbReference type="Proteomes" id="UP000036185">
    <property type="component" value="Chromosome"/>
</dbReference>
<gene>
    <name evidence="2" type="ORF">CulFRC58_1157</name>
</gene>
<reference evidence="2 3" key="1">
    <citation type="journal article" date="2014" name="Int. J. Syst. Evol. Microbiol.">
        <title>Draft Genome Sequence of Corynebacterium ulcerans FRC58, Isolated from the Bronchitic Aspiration of a Patient in France.</title>
        <authorList>
            <person name="Silva Ado S."/>
            <person name="Barauna R.A."/>
            <person name="de Sa P.C."/>
            <person name="das Gracas D.A."/>
            <person name="Carneiro A.R."/>
            <person name="Thouvenin M."/>
            <person name="Azevedo V."/>
            <person name="Badell E."/>
            <person name="Guiso N."/>
            <person name="da Silva A.L."/>
            <person name="Ramos R.T."/>
        </authorList>
    </citation>
    <scope>NUCLEOTIDE SEQUENCE [LARGE SCALE GENOMIC DNA]</scope>
    <source>
        <strain evidence="2 3">FRC58</strain>
    </source>
</reference>
<evidence type="ECO:0000313" key="3">
    <source>
        <dbReference type="Proteomes" id="UP000036185"/>
    </source>
</evidence>
<keyword evidence="1" id="KW-0472">Membrane</keyword>